<feature type="transmembrane region" description="Helical" evidence="5">
    <location>
        <begin position="167"/>
        <end position="184"/>
    </location>
</feature>
<dbReference type="KEGG" id="cbrc:103613319"/>
<reference evidence="6 7" key="1">
    <citation type="submission" date="2014-04" db="EMBL/GenBank/DDBJ databases">
        <title>Genome evolution of avian class.</title>
        <authorList>
            <person name="Zhang G."/>
            <person name="Li C."/>
        </authorList>
    </citation>
    <scope>NUCLEOTIDE SEQUENCE [LARGE SCALE GENOMIC DNA]</scope>
    <source>
        <strain evidence="6">BGI_N302</strain>
    </source>
</reference>
<feature type="transmembrane region" description="Helical" evidence="5">
    <location>
        <begin position="205"/>
        <end position="224"/>
    </location>
</feature>
<dbReference type="PANTHER" id="PTHR20661">
    <property type="entry name" value="PHOSPHATIDYLINOSITOL-GLYCAN BIOSYNTHESIS CLASS W PROTEIN"/>
    <property type="match status" value="1"/>
</dbReference>
<feature type="transmembrane region" description="Helical" evidence="5">
    <location>
        <begin position="377"/>
        <end position="398"/>
    </location>
</feature>
<keyword evidence="5" id="KW-0256">Endoplasmic reticulum</keyword>
<dbReference type="GO" id="GO:0072659">
    <property type="term" value="P:protein localization to plasma membrane"/>
    <property type="evidence" value="ECO:0007669"/>
    <property type="project" value="TreeGrafter"/>
</dbReference>
<keyword evidence="3 5" id="KW-1133">Transmembrane helix</keyword>
<comment type="pathway">
    <text evidence="5">Glycolipid biosynthesis; glycosylphosphatidylinositol-anchor biosynthesis.</text>
</comment>
<keyword evidence="4 5" id="KW-0472">Membrane</keyword>
<organism evidence="6 7">
    <name type="scientific">Corvus brachyrhynchos</name>
    <name type="common">American crow</name>
    <dbReference type="NCBI Taxonomy" id="85066"/>
    <lineage>
        <taxon>Eukaryota</taxon>
        <taxon>Metazoa</taxon>
        <taxon>Chordata</taxon>
        <taxon>Craniata</taxon>
        <taxon>Vertebrata</taxon>
        <taxon>Euteleostomi</taxon>
        <taxon>Archelosauria</taxon>
        <taxon>Archosauria</taxon>
        <taxon>Dinosauria</taxon>
        <taxon>Saurischia</taxon>
        <taxon>Theropoda</taxon>
        <taxon>Coelurosauria</taxon>
        <taxon>Aves</taxon>
        <taxon>Neognathae</taxon>
        <taxon>Neoaves</taxon>
        <taxon>Telluraves</taxon>
        <taxon>Australaves</taxon>
        <taxon>Passeriformes</taxon>
        <taxon>Corvoidea</taxon>
        <taxon>Corvidae</taxon>
        <taxon>Corvus</taxon>
    </lineage>
</organism>
<comment type="subcellular location">
    <subcellularLocation>
        <location evidence="5">Endoplasmic reticulum membrane</location>
        <topology evidence="5">Multi-pass membrane protein</topology>
    </subcellularLocation>
    <subcellularLocation>
        <location evidence="1">Membrane</location>
        <topology evidence="1">Multi-pass membrane protein</topology>
    </subcellularLocation>
</comment>
<feature type="transmembrane region" description="Helical" evidence="5">
    <location>
        <begin position="474"/>
        <end position="496"/>
    </location>
</feature>
<dbReference type="UniPathway" id="UPA00196"/>
<keyword evidence="5" id="KW-0012">Acyltransferase</keyword>
<dbReference type="GO" id="GO:0032216">
    <property type="term" value="F:glucosaminyl-phosphatidylinositol O-acyltransferase activity"/>
    <property type="evidence" value="ECO:0007669"/>
    <property type="project" value="TreeGrafter"/>
</dbReference>
<proteinExistence type="inferred from homology"/>
<feature type="transmembrane region" description="Helical" evidence="5">
    <location>
        <begin position="236"/>
        <end position="257"/>
    </location>
</feature>
<feature type="transmembrane region" description="Helical" evidence="5">
    <location>
        <begin position="126"/>
        <end position="147"/>
    </location>
</feature>
<dbReference type="EC" id="2.3.-.-" evidence="5"/>
<evidence type="ECO:0000256" key="4">
    <source>
        <dbReference type="ARBA" id="ARBA00023136"/>
    </source>
</evidence>
<protein>
    <recommendedName>
        <fullName evidence="5">Phosphatidylinositol-glycan biosynthesis class W protein</fullName>
        <ecNumber evidence="5">2.3.-.-</ecNumber>
    </recommendedName>
</protein>
<dbReference type="Pfam" id="PF06423">
    <property type="entry name" value="GWT1"/>
    <property type="match status" value="1"/>
</dbReference>
<name>A0A091EKL8_CORBR</name>
<dbReference type="AlphaFoldDB" id="A0A091EKL8"/>
<comment type="function">
    <text evidence="5">A acetyltransferase, which acetylates the inositol ring of phosphatidylinositol during biosynthesis of GPI-anchor.</text>
</comment>
<gene>
    <name evidence="6" type="ORF">N302_07684</name>
</gene>
<feature type="transmembrane region" description="Helical" evidence="5">
    <location>
        <begin position="340"/>
        <end position="357"/>
    </location>
</feature>
<feature type="transmembrane region" description="Helical" evidence="5">
    <location>
        <begin position="56"/>
        <end position="73"/>
    </location>
</feature>
<evidence type="ECO:0000256" key="1">
    <source>
        <dbReference type="ARBA" id="ARBA00004141"/>
    </source>
</evidence>
<dbReference type="STRING" id="85066.A0A091EKL8"/>
<evidence type="ECO:0000313" key="7">
    <source>
        <dbReference type="Proteomes" id="UP000052976"/>
    </source>
</evidence>
<keyword evidence="5" id="KW-0808">Transferase</keyword>
<feature type="transmembrane region" description="Helical" evidence="5">
    <location>
        <begin position="22"/>
        <end position="44"/>
    </location>
</feature>
<dbReference type="PANTHER" id="PTHR20661:SF0">
    <property type="entry name" value="PHOSPHATIDYLINOSITOL-GLYCAN BIOSYNTHESIS CLASS W PROTEIN"/>
    <property type="match status" value="1"/>
</dbReference>
<dbReference type="InterPro" id="IPR009447">
    <property type="entry name" value="PIGW/GWT1"/>
</dbReference>
<dbReference type="PIRSF" id="PIRSF017321">
    <property type="entry name" value="GWT1"/>
    <property type="match status" value="1"/>
</dbReference>
<feature type="transmembrane region" description="Helical" evidence="5">
    <location>
        <begin position="306"/>
        <end position="328"/>
    </location>
</feature>
<comment type="similarity">
    <text evidence="5">Belongs to the PIGW family.</text>
</comment>
<dbReference type="EMBL" id="KK718508">
    <property type="protein sequence ID" value="KFO57152.1"/>
    <property type="molecule type" value="Genomic_DNA"/>
</dbReference>
<feature type="transmembrane region" description="Helical" evidence="5">
    <location>
        <begin position="451"/>
        <end position="468"/>
    </location>
</feature>
<evidence type="ECO:0000313" key="6">
    <source>
        <dbReference type="EMBL" id="KFO57152.1"/>
    </source>
</evidence>
<accession>A0A091EKL8</accession>
<dbReference type="OrthoDB" id="15270at2759"/>
<keyword evidence="7" id="KW-1185">Reference proteome</keyword>
<evidence type="ECO:0000256" key="2">
    <source>
        <dbReference type="ARBA" id="ARBA00022692"/>
    </source>
</evidence>
<keyword evidence="5" id="KW-0337">GPI-anchor biosynthesis</keyword>
<keyword evidence="2 5" id="KW-0812">Transmembrane</keyword>
<evidence type="ECO:0000256" key="3">
    <source>
        <dbReference type="ARBA" id="ARBA00022989"/>
    </source>
</evidence>
<dbReference type="GO" id="GO:0006506">
    <property type="term" value="P:GPI anchor biosynthetic process"/>
    <property type="evidence" value="ECO:0007669"/>
    <property type="project" value="UniProtKB-UniPathway"/>
</dbReference>
<sequence>MSQKQLKEAFISNLNGTSLLEISAGLSLAPLCLLCRGLLLILYYLHHGKPVSSRKYSLLLDFLVLVSPLLFSCTVLSPIIFFMPVILAAFCAGIFSKIYSQRKREARAPFGQIVKEFQKTYLDPEYIPAVTVFRVYVNVLTSISILAVDFPQYPRRYAKAETYGTGVMDLGVGAFIFGNALVCPEVRQKSYMTQPRFSNLARQMFSVWPLISLGVGRLLSVKSIEYHEHTSEYGVHWNFFFTLAFVRLAASVLLAIFPKHKAWLVALALAVLYQLLLSTTSLKVFILHGSDGRDSRLGFLDANREGLLSLLGYLAIYLASVQVGLWLLQRRASVRGWLEALRGLALAVLVLFVLLQLCQACTEPVSRRVANLPFCTWVLAHCLLLLSLFVLTDLTLVFTKLLVKGSSVPCCWKVVQPPDSSKKHGMGAVPVGREDKLSRLCLISAINKNQLLFFLLANVMTGAVNILIDTIHSKAAFTLCILHLYMFFNCLIMYVLHARNIVLKFW</sequence>
<dbReference type="Proteomes" id="UP000052976">
    <property type="component" value="Unassembled WGS sequence"/>
</dbReference>
<evidence type="ECO:0000256" key="5">
    <source>
        <dbReference type="RuleBase" id="RU280819"/>
    </source>
</evidence>
<dbReference type="GO" id="GO:0005789">
    <property type="term" value="C:endoplasmic reticulum membrane"/>
    <property type="evidence" value="ECO:0007669"/>
    <property type="project" value="UniProtKB-SubCell"/>
</dbReference>
<feature type="transmembrane region" description="Helical" evidence="5">
    <location>
        <begin position="264"/>
        <end position="286"/>
    </location>
</feature>